<dbReference type="PANTHER" id="PTHR48098">
    <property type="entry name" value="ENTEROCHELIN ESTERASE-RELATED"/>
    <property type="match status" value="1"/>
</dbReference>
<dbReference type="STRING" id="1073328.SAMN05216294_3153"/>
<organism evidence="2 3">
    <name type="scientific">Flagellimonas zhangzhouensis</name>
    <dbReference type="NCBI Taxonomy" id="1073328"/>
    <lineage>
        <taxon>Bacteria</taxon>
        <taxon>Pseudomonadati</taxon>
        <taxon>Bacteroidota</taxon>
        <taxon>Flavobacteriia</taxon>
        <taxon>Flavobacteriales</taxon>
        <taxon>Flavobacteriaceae</taxon>
        <taxon>Flagellimonas</taxon>
    </lineage>
</organism>
<protein>
    <submittedName>
        <fullName evidence="2">Enterochelin esterase</fullName>
    </submittedName>
</protein>
<dbReference type="InterPro" id="IPR050583">
    <property type="entry name" value="Mycobacterial_A85_antigen"/>
</dbReference>
<dbReference type="Pfam" id="PF00756">
    <property type="entry name" value="Esterase"/>
    <property type="match status" value="1"/>
</dbReference>
<dbReference type="InterPro" id="IPR000801">
    <property type="entry name" value="Esterase-like"/>
</dbReference>
<name>A0A1H2YMI1_9FLAO</name>
<dbReference type="Proteomes" id="UP000199592">
    <property type="component" value="Unassembled WGS sequence"/>
</dbReference>
<evidence type="ECO:0000313" key="2">
    <source>
        <dbReference type="EMBL" id="SDX06195.1"/>
    </source>
</evidence>
<sequence>MKNALMILGLGLMAFTSYAQQDLFNEPSLVSPEINPDKTVTFRIKAPLAQSVSVSGSLDGDNAFAPITYQMEKGEGGLWTYTTPLLPSELYRYNFSVDSVRTLDPSNSYAIRDVSNLSNIFLVEGGKADMYKVQDVPHGTVAYRWYDSPGNDKKRRMAVYTPNGYENSTEDYPVLYLLHGVGGDEEAWLGSGRAAQIMDNLIAQGKAEPMIVVMTNGNVFQQASPGNGSRGFPKITFMLPNTMDGKFEETFGDVMTFIKNNYRTKDSKAGRAIAGLSMGGFHTANIALNYPDTFDYIGLFSSALGVRMGNVTSTMYENQDEKLKQQMDNGYKLYWMAIGEDDMDMILKGNQDFRTKMDNLGMKYEFVGTKGGHTWNNWRDYLTIFAQRLFK</sequence>
<keyword evidence="3" id="KW-1185">Reference proteome</keyword>
<dbReference type="InterPro" id="IPR014756">
    <property type="entry name" value="Ig_E-set"/>
</dbReference>
<dbReference type="GO" id="GO:0016747">
    <property type="term" value="F:acyltransferase activity, transferring groups other than amino-acyl groups"/>
    <property type="evidence" value="ECO:0007669"/>
    <property type="project" value="TreeGrafter"/>
</dbReference>
<accession>A0A1H2YMI1</accession>
<dbReference type="RefSeq" id="WP_090298866.1">
    <property type="nucleotide sequence ID" value="NZ_FNKI01000005.1"/>
</dbReference>
<dbReference type="Gene3D" id="2.60.40.10">
    <property type="entry name" value="Immunoglobulins"/>
    <property type="match status" value="1"/>
</dbReference>
<feature type="signal peptide" evidence="1">
    <location>
        <begin position="1"/>
        <end position="19"/>
    </location>
</feature>
<keyword evidence="1" id="KW-0732">Signal</keyword>
<dbReference type="InterPro" id="IPR029058">
    <property type="entry name" value="AB_hydrolase_fold"/>
</dbReference>
<feature type="chain" id="PRO_5011656150" evidence="1">
    <location>
        <begin position="20"/>
        <end position="391"/>
    </location>
</feature>
<dbReference type="PANTHER" id="PTHR48098:SF1">
    <property type="entry name" value="DIACYLGLYCEROL ACYLTRANSFERASE_MYCOLYLTRANSFERASE AG85A"/>
    <property type="match status" value="1"/>
</dbReference>
<dbReference type="SUPFAM" id="SSF81296">
    <property type="entry name" value="E set domains"/>
    <property type="match status" value="1"/>
</dbReference>
<dbReference type="Gene3D" id="3.40.50.1820">
    <property type="entry name" value="alpha/beta hydrolase"/>
    <property type="match status" value="1"/>
</dbReference>
<dbReference type="OrthoDB" id="9803578at2"/>
<reference evidence="3" key="1">
    <citation type="submission" date="2016-10" db="EMBL/GenBank/DDBJ databases">
        <authorList>
            <person name="Varghese N."/>
            <person name="Submissions S."/>
        </authorList>
    </citation>
    <scope>NUCLEOTIDE SEQUENCE [LARGE SCALE GENOMIC DNA]</scope>
    <source>
        <strain evidence="3">DSM 25030</strain>
    </source>
</reference>
<dbReference type="CDD" id="cd11294">
    <property type="entry name" value="E_set_Esterase_like_N"/>
    <property type="match status" value="1"/>
</dbReference>
<dbReference type="InterPro" id="IPR013783">
    <property type="entry name" value="Ig-like_fold"/>
</dbReference>
<dbReference type="SUPFAM" id="SSF53474">
    <property type="entry name" value="alpha/beta-Hydrolases"/>
    <property type="match status" value="1"/>
</dbReference>
<dbReference type="AlphaFoldDB" id="A0A1H2YMI1"/>
<evidence type="ECO:0000313" key="3">
    <source>
        <dbReference type="Proteomes" id="UP000199592"/>
    </source>
</evidence>
<gene>
    <name evidence="2" type="ORF">SAMN04487892_3111</name>
</gene>
<proteinExistence type="predicted"/>
<dbReference type="EMBL" id="FNMY01000006">
    <property type="protein sequence ID" value="SDX06195.1"/>
    <property type="molecule type" value="Genomic_DNA"/>
</dbReference>
<evidence type="ECO:0000256" key="1">
    <source>
        <dbReference type="SAM" id="SignalP"/>
    </source>
</evidence>